<dbReference type="PANTHER" id="PTHR46116">
    <property type="entry name" value="(E3-INDEPENDENT) E2 UBIQUITIN-CONJUGATING ENZYME"/>
    <property type="match status" value="1"/>
</dbReference>
<dbReference type="Pfam" id="PF23046">
    <property type="entry name" value="tSH3-B_UBE2O"/>
    <property type="match status" value="1"/>
</dbReference>
<name>A0A1D1Y099_9ARAE</name>
<dbReference type="CDD" id="cd23837">
    <property type="entry name" value="UBCc_UBE2O"/>
    <property type="match status" value="1"/>
</dbReference>
<dbReference type="FunFam" id="3.10.110.10:FF:000028">
    <property type="entry name" value="Probable ubiquitin-conjugating enzyme E2 23"/>
    <property type="match status" value="1"/>
</dbReference>
<evidence type="ECO:0000256" key="4">
    <source>
        <dbReference type="ARBA" id="ARBA00022786"/>
    </source>
</evidence>
<feature type="region of interest" description="Disordered" evidence="6">
    <location>
        <begin position="1"/>
        <end position="29"/>
    </location>
</feature>
<dbReference type="Pfam" id="PF23043">
    <property type="entry name" value="SH3-B_UBE2O"/>
    <property type="match status" value="1"/>
</dbReference>
<accession>A0A1D1Y099</accession>
<dbReference type="InterPro" id="IPR057735">
    <property type="entry name" value="UBE2O-like_tSH3-B"/>
</dbReference>
<dbReference type="InterPro" id="IPR057734">
    <property type="entry name" value="UBE2O-like_SH3-C"/>
</dbReference>
<dbReference type="PANTHER" id="PTHR46116:SF15">
    <property type="entry name" value="(E3-INDEPENDENT) E2 UBIQUITIN-CONJUGATING ENZYME"/>
    <property type="match status" value="1"/>
</dbReference>
<evidence type="ECO:0000259" key="7">
    <source>
        <dbReference type="PROSITE" id="PS50127"/>
    </source>
</evidence>
<keyword evidence="4" id="KW-0833">Ubl conjugation pathway</keyword>
<dbReference type="SUPFAM" id="SSF54495">
    <property type="entry name" value="UBC-like"/>
    <property type="match status" value="1"/>
</dbReference>
<dbReference type="Gene3D" id="3.10.110.10">
    <property type="entry name" value="Ubiquitin Conjugating Enzyme"/>
    <property type="match status" value="1"/>
</dbReference>
<organism evidence="8">
    <name type="scientific">Anthurium amnicola</name>
    <dbReference type="NCBI Taxonomy" id="1678845"/>
    <lineage>
        <taxon>Eukaryota</taxon>
        <taxon>Viridiplantae</taxon>
        <taxon>Streptophyta</taxon>
        <taxon>Embryophyta</taxon>
        <taxon>Tracheophyta</taxon>
        <taxon>Spermatophyta</taxon>
        <taxon>Magnoliopsida</taxon>
        <taxon>Liliopsida</taxon>
        <taxon>Araceae</taxon>
        <taxon>Pothoideae</taxon>
        <taxon>Potheae</taxon>
        <taxon>Anthurium</taxon>
    </lineage>
</organism>
<dbReference type="GO" id="GO:0061631">
    <property type="term" value="F:ubiquitin conjugating enzyme activity"/>
    <property type="evidence" value="ECO:0007669"/>
    <property type="project" value="UniProtKB-EC"/>
</dbReference>
<protein>
    <recommendedName>
        <fullName evidence="1">E2 ubiquitin-conjugating enzyme</fullName>
        <ecNumber evidence="1">2.3.2.23</ecNumber>
    </recommendedName>
</protein>
<sequence>MMSVLDSDSDWESYSDASDGEDQDSTESVFGGHARSILSSLDASIRKIDDFLALDRGFMHGDFVSAIITPSGQIGRVVGVDMTVNLESIYGEIIKDVDSKELLRIRSFSVGDYVVYGPWLGKVDKVYDLVTVLFDDGGKCRIYAGDRENLVPLSSHLLEDAPYPYYPGQRVQMRHSAPLKSTRWLCGTWNGSRDDGIVSHAEIGLVHVNWIASVMVGCNVVSSSPPPVLQDPKDLTLLSCYIHASWQLGDWCKLPQDYFQVLQMATREQASPHIAPQCVTKMQKFGMNHHAYEPVYVIAKTRTKVDILWQDGSHSVGVDPCHLIPANSVGDHEFWPEQIVLQKATSEDARGSSAERMGIVRYMDAQERTVKIRWLLPELSHSDDSTGEFDEEIVSAYELHEHPDYNYCLGDIVFRYLLHFEHLGENLSVTQADGPRQLPEVHPINKKQSLEVHDNYASHYLSYIGNVIGFKDGGIEVKWASGLVSTVKPYEVFGLDRFDVIVATAVNSNEVAEETVGKESEQDKRSWHQKEEDLPLINLHDSEKNCRKNLWDARALFFPRAALGFLSNVATILFGHHGSTSLSGTEMSGYFEGHNKCCSPRLETPALQITEESERQIMHPEHAMLHNEKLRQNSLVNQETVGVHDPLAVVVARSKTEEFKQFGVGDDYSDHHFIDEIGKGLGLAQVKRGWLKKVQEEWSILEKNLPDTIYVRVYEERLDLLRASIVGARGTPYHDALFFFDICFPPDYPHEPPVVYYNSGGLRLNPNLYESGKVCLSLLKTWSGTDNEVWNPERSTVLQVLLSLQALVLNEKPYFNEAGYDKQIGRAEGERNSITYNENAFLLSCKSMLYLLRKPPKNFEQFVLEHFTRQSPQILLACKAYMEGAQVGCTFEHGHGVPEGQKSSSTGFKIMLAKLFPMLVSGFSEIGIDCSQFLDCAKRACE</sequence>
<feature type="compositionally biased region" description="Acidic residues" evidence="6">
    <location>
        <begin position="7"/>
        <end position="25"/>
    </location>
</feature>
<keyword evidence="5" id="KW-0067">ATP-binding</keyword>
<evidence type="ECO:0000256" key="2">
    <source>
        <dbReference type="ARBA" id="ARBA00022679"/>
    </source>
</evidence>
<dbReference type="Pfam" id="PF00179">
    <property type="entry name" value="UQ_con"/>
    <property type="match status" value="1"/>
</dbReference>
<reference evidence="8" key="1">
    <citation type="submission" date="2015-07" db="EMBL/GenBank/DDBJ databases">
        <title>Transcriptome Assembly of Anthurium amnicola.</title>
        <authorList>
            <person name="Suzuki J."/>
        </authorList>
    </citation>
    <scope>NUCLEOTIDE SEQUENCE</scope>
</reference>
<proteinExistence type="predicted"/>
<keyword evidence="3" id="KW-0547">Nucleotide-binding</keyword>
<evidence type="ECO:0000256" key="3">
    <source>
        <dbReference type="ARBA" id="ARBA00022741"/>
    </source>
</evidence>
<dbReference type="InterPro" id="IPR000608">
    <property type="entry name" value="UBC"/>
</dbReference>
<dbReference type="PROSITE" id="PS50127">
    <property type="entry name" value="UBC_2"/>
    <property type="match status" value="1"/>
</dbReference>
<feature type="domain" description="UBC core" evidence="7">
    <location>
        <begin position="689"/>
        <end position="849"/>
    </location>
</feature>
<dbReference type="EMBL" id="GDJX01019905">
    <property type="protein sequence ID" value="JAT48031.1"/>
    <property type="molecule type" value="Transcribed_RNA"/>
</dbReference>
<evidence type="ECO:0000256" key="5">
    <source>
        <dbReference type="ARBA" id="ARBA00022840"/>
    </source>
</evidence>
<evidence type="ECO:0000256" key="6">
    <source>
        <dbReference type="SAM" id="MobiDB-lite"/>
    </source>
</evidence>
<evidence type="ECO:0000256" key="1">
    <source>
        <dbReference type="ARBA" id="ARBA00012486"/>
    </source>
</evidence>
<keyword evidence="2" id="KW-0808">Transferase</keyword>
<evidence type="ECO:0000313" key="8">
    <source>
        <dbReference type="EMBL" id="JAT48031.1"/>
    </source>
</evidence>
<dbReference type="GO" id="GO:0005524">
    <property type="term" value="F:ATP binding"/>
    <property type="evidence" value="ECO:0007669"/>
    <property type="project" value="UniProtKB-KW"/>
</dbReference>
<dbReference type="InterPro" id="IPR057733">
    <property type="entry name" value="UBE2O-like_SH3-B"/>
</dbReference>
<dbReference type="AlphaFoldDB" id="A0A1D1Y099"/>
<dbReference type="SMART" id="SM00212">
    <property type="entry name" value="UBCc"/>
    <property type="match status" value="1"/>
</dbReference>
<dbReference type="EC" id="2.3.2.23" evidence="1"/>
<dbReference type="Pfam" id="PF23044">
    <property type="entry name" value="SH3-C_UBE2O"/>
    <property type="match status" value="1"/>
</dbReference>
<gene>
    <name evidence="8" type="primary">UBC24_1</name>
    <name evidence="8" type="ORF">g.84594</name>
</gene>
<dbReference type="InterPro" id="IPR016135">
    <property type="entry name" value="UBQ-conjugating_enzyme/RWD"/>
</dbReference>